<reference evidence="2 3" key="1">
    <citation type="journal article" date="2016" name="Environ. Microbiol.">
        <title>Genomic resolution of a cold subsurface aquifer community provides metabolic insights for novel microbes adapted to high CO concentrations.</title>
        <authorList>
            <person name="Probst A.J."/>
            <person name="Castelle C.J."/>
            <person name="Singh A."/>
            <person name="Brown C.T."/>
            <person name="Anantharaman K."/>
            <person name="Sharon I."/>
            <person name="Hug L.A."/>
            <person name="Burstein D."/>
            <person name="Emerson J.B."/>
            <person name="Thomas B.C."/>
            <person name="Banfield J.F."/>
        </authorList>
    </citation>
    <scope>NUCLEOTIDE SEQUENCE [LARGE SCALE GENOMIC DNA]</scope>
    <source>
        <strain evidence="2">CG1_02_42_45</strain>
    </source>
</reference>
<keyword evidence="1" id="KW-0472">Membrane</keyword>
<dbReference type="Proteomes" id="UP000182753">
    <property type="component" value="Unassembled WGS sequence"/>
</dbReference>
<gene>
    <name evidence="2" type="ORF">AUJ40_01210</name>
</gene>
<accession>A0A1J4RU45</accession>
<evidence type="ECO:0008006" key="4">
    <source>
        <dbReference type="Google" id="ProtNLM"/>
    </source>
</evidence>
<dbReference type="EMBL" id="MNUJ01000024">
    <property type="protein sequence ID" value="OIN89828.1"/>
    <property type="molecule type" value="Genomic_DNA"/>
</dbReference>
<dbReference type="AlphaFoldDB" id="A0A1J4RU45"/>
<evidence type="ECO:0000313" key="3">
    <source>
        <dbReference type="Proteomes" id="UP000182753"/>
    </source>
</evidence>
<keyword evidence="1" id="KW-1133">Transmembrane helix</keyword>
<name>A0A1J4RU45_9BACT</name>
<evidence type="ECO:0000256" key="1">
    <source>
        <dbReference type="SAM" id="Phobius"/>
    </source>
</evidence>
<evidence type="ECO:0000313" key="2">
    <source>
        <dbReference type="EMBL" id="OIN89828.1"/>
    </source>
</evidence>
<feature type="transmembrane region" description="Helical" evidence="1">
    <location>
        <begin position="12"/>
        <end position="37"/>
    </location>
</feature>
<proteinExistence type="predicted"/>
<keyword evidence="1" id="KW-0812">Transmembrane</keyword>
<protein>
    <recommendedName>
        <fullName evidence="4">Type 4 fimbrial biogenesis protein PilX N-terminal domain-containing protein</fullName>
    </recommendedName>
</protein>
<comment type="caution">
    <text evidence="2">The sequence shown here is derived from an EMBL/GenBank/DDBJ whole genome shotgun (WGS) entry which is preliminary data.</text>
</comment>
<organism evidence="2 3">
    <name type="scientific">Candidatus Berkelbacteria bacterium CG1_02_42_45</name>
    <dbReference type="NCBI Taxonomy" id="1805036"/>
    <lineage>
        <taxon>Bacteria</taxon>
        <taxon>Candidatus Berkelbacteria</taxon>
    </lineage>
</organism>
<sequence>MKNYKKFSRGYIALITVIIVGAIVLAMVISSTVIGIYQSHNGLLAENLAQADSLAAACAEKTLMELKNNENYLGNETMNLGNGQCQIAPIENLGGGARVVKTSGTVNQATKKIRIEISQINPAIVFISWQEVADF</sequence>